<evidence type="ECO:0000256" key="1">
    <source>
        <dbReference type="ARBA" id="ARBA00002190"/>
    </source>
</evidence>
<keyword evidence="4" id="KW-0238">DNA-binding</keyword>
<evidence type="ECO:0000256" key="5">
    <source>
        <dbReference type="ARBA" id="ARBA00023172"/>
    </source>
</evidence>
<organism evidence="7 8">
    <name type="scientific">Variovorax ginsengisoli</name>
    <dbReference type="NCBI Taxonomy" id="363844"/>
    <lineage>
        <taxon>Bacteria</taxon>
        <taxon>Pseudomonadati</taxon>
        <taxon>Pseudomonadota</taxon>
        <taxon>Betaproteobacteria</taxon>
        <taxon>Burkholderiales</taxon>
        <taxon>Comamonadaceae</taxon>
        <taxon>Variovorax</taxon>
    </lineage>
</organism>
<dbReference type="NCBIfam" id="NF033563">
    <property type="entry name" value="transpos_IS30"/>
    <property type="match status" value="1"/>
</dbReference>
<comment type="function">
    <text evidence="1">Required for the transposition of the insertion element.</text>
</comment>
<keyword evidence="3" id="KW-0815">Transposition</keyword>
<sequence>MAYRTRTYYTDSQKALMWERWRQGWTLHQIAQLFNRPHTSVQGILSRTGGIRPPERSRSSMALTLAEREEISRAMVAGFSIRAIAVILGRAASTISREIKRNGGPGCYRATQADQAAWDRAHRPKRCKLAENRILARIVTDKLGLQWSPEQIAGWLKHTYPCDETCHVSHETIYRSLFIQARGALKKELLQHLRRTRGMRRSRHHTQKTDAHGRIVDAVSISERPATVEDRAVPGHWEGDLLFGSSNSQIATLVERQTRYVMLVKVTGKDTETVVNALIKNARKLPQELYESLTWDRGKEMAGHKQFTLATDIQVFFCDPQNPWQRGTNENSNGLLRQYLPKGIDVSAFSQAKLNALARKLNERPRKTLDFQTPAEMFSQIVASTG</sequence>
<protein>
    <submittedName>
        <fullName evidence="7">IS30 family transposase</fullName>
    </submittedName>
</protein>
<evidence type="ECO:0000259" key="6">
    <source>
        <dbReference type="PROSITE" id="PS50994"/>
    </source>
</evidence>
<dbReference type="InterPro" id="IPR051917">
    <property type="entry name" value="Transposase-Integrase"/>
</dbReference>
<dbReference type="PANTHER" id="PTHR10948">
    <property type="entry name" value="TRANSPOSASE"/>
    <property type="match status" value="1"/>
</dbReference>
<dbReference type="EMBL" id="JAUKVY010000021">
    <property type="protein sequence ID" value="MDO1535667.1"/>
    <property type="molecule type" value="Genomic_DNA"/>
</dbReference>
<dbReference type="RefSeq" id="WP_301813455.1">
    <property type="nucleotide sequence ID" value="NZ_JAUJZH010000021.1"/>
</dbReference>
<reference evidence="7" key="1">
    <citation type="submission" date="2023-06" db="EMBL/GenBank/DDBJ databases">
        <authorList>
            <person name="Jiang Y."/>
            <person name="Liu Q."/>
        </authorList>
    </citation>
    <scope>NUCLEOTIDE SEQUENCE</scope>
    <source>
        <strain evidence="7">CGMCC 1.12090</strain>
    </source>
</reference>
<keyword evidence="5" id="KW-0233">DNA recombination</keyword>
<dbReference type="PROSITE" id="PS50994">
    <property type="entry name" value="INTEGRASE"/>
    <property type="match status" value="1"/>
</dbReference>
<dbReference type="InterPro" id="IPR001598">
    <property type="entry name" value="Transposase_IS30_CS"/>
</dbReference>
<evidence type="ECO:0000256" key="2">
    <source>
        <dbReference type="ARBA" id="ARBA00006363"/>
    </source>
</evidence>
<dbReference type="InterPro" id="IPR025246">
    <property type="entry name" value="IS30-like_HTH"/>
</dbReference>
<keyword evidence="8" id="KW-1185">Reference proteome</keyword>
<proteinExistence type="inferred from homology"/>
<dbReference type="Pfam" id="PF00665">
    <property type="entry name" value="rve"/>
    <property type="match status" value="1"/>
</dbReference>
<name>A0ABT8SBT9_9BURK</name>
<dbReference type="PANTHER" id="PTHR10948:SF23">
    <property type="entry name" value="TRANSPOSASE INSI FOR INSERTION SEQUENCE ELEMENT IS30A-RELATED"/>
    <property type="match status" value="1"/>
</dbReference>
<evidence type="ECO:0000313" key="8">
    <source>
        <dbReference type="Proteomes" id="UP001169027"/>
    </source>
</evidence>
<feature type="domain" description="Integrase catalytic" evidence="6">
    <location>
        <begin position="221"/>
        <end position="382"/>
    </location>
</feature>
<dbReference type="SUPFAM" id="SSF53098">
    <property type="entry name" value="Ribonuclease H-like"/>
    <property type="match status" value="1"/>
</dbReference>
<dbReference type="Pfam" id="PF13936">
    <property type="entry name" value="HTH_38"/>
    <property type="match status" value="1"/>
</dbReference>
<gene>
    <name evidence="7" type="ORF">Q2T77_25615</name>
</gene>
<dbReference type="Gene3D" id="3.30.420.10">
    <property type="entry name" value="Ribonuclease H-like superfamily/Ribonuclease H"/>
    <property type="match status" value="1"/>
</dbReference>
<dbReference type="InterPro" id="IPR012337">
    <property type="entry name" value="RNaseH-like_sf"/>
</dbReference>
<evidence type="ECO:0000313" key="7">
    <source>
        <dbReference type="EMBL" id="MDO1535667.1"/>
    </source>
</evidence>
<accession>A0ABT8SBT9</accession>
<dbReference type="Proteomes" id="UP001169027">
    <property type="component" value="Unassembled WGS sequence"/>
</dbReference>
<dbReference type="InterPro" id="IPR001584">
    <property type="entry name" value="Integrase_cat-core"/>
</dbReference>
<evidence type="ECO:0000256" key="4">
    <source>
        <dbReference type="ARBA" id="ARBA00023125"/>
    </source>
</evidence>
<comment type="caution">
    <text evidence="7">The sequence shown here is derived from an EMBL/GenBank/DDBJ whole genome shotgun (WGS) entry which is preliminary data.</text>
</comment>
<comment type="similarity">
    <text evidence="2">Belongs to the transposase IS30 family.</text>
</comment>
<evidence type="ECO:0000256" key="3">
    <source>
        <dbReference type="ARBA" id="ARBA00022578"/>
    </source>
</evidence>
<dbReference type="PROSITE" id="PS01043">
    <property type="entry name" value="TRANSPOSASE_IS30"/>
    <property type="match status" value="1"/>
</dbReference>
<dbReference type="InterPro" id="IPR053392">
    <property type="entry name" value="Transposase_IS30-like"/>
</dbReference>
<dbReference type="InterPro" id="IPR036397">
    <property type="entry name" value="RNaseH_sf"/>
</dbReference>